<organism evidence="1 2">
    <name type="scientific">Brassica rapa subsp. trilocularis</name>
    <dbReference type="NCBI Taxonomy" id="1813537"/>
    <lineage>
        <taxon>Eukaryota</taxon>
        <taxon>Viridiplantae</taxon>
        <taxon>Streptophyta</taxon>
        <taxon>Embryophyta</taxon>
        <taxon>Tracheophyta</taxon>
        <taxon>Spermatophyta</taxon>
        <taxon>Magnoliopsida</taxon>
        <taxon>eudicotyledons</taxon>
        <taxon>Gunneridae</taxon>
        <taxon>Pentapetalae</taxon>
        <taxon>rosids</taxon>
        <taxon>malvids</taxon>
        <taxon>Brassicales</taxon>
        <taxon>Brassicaceae</taxon>
        <taxon>Brassiceae</taxon>
        <taxon>Brassica</taxon>
    </lineage>
</organism>
<evidence type="ECO:0000313" key="2">
    <source>
        <dbReference type="Proteomes" id="UP000823674"/>
    </source>
</evidence>
<keyword evidence="2" id="KW-1185">Reference proteome</keyword>
<proteinExistence type="predicted"/>
<protein>
    <submittedName>
        <fullName evidence="1">Uncharacterized protein</fullName>
    </submittedName>
</protein>
<dbReference type="Proteomes" id="UP000823674">
    <property type="component" value="Chromosome A09"/>
</dbReference>
<sequence length="79" mass="9044">MANADPFSMSTMLNSLQHIRFASTTEPIEEDYYHRIPPSRCIPVIVPPPKNDQHLINSFSGGFLTPHQELETRLQSMFD</sequence>
<name>A0ABQ7LGT9_BRACM</name>
<gene>
    <name evidence="1" type="primary">A09p043830.1_BraROA</name>
    <name evidence="1" type="ORF">IGI04_036290</name>
</gene>
<accession>A0ABQ7LGT9</accession>
<dbReference type="EMBL" id="JADBGQ010000008">
    <property type="protein sequence ID" value="KAG5384820.1"/>
    <property type="molecule type" value="Genomic_DNA"/>
</dbReference>
<reference evidence="1 2" key="1">
    <citation type="submission" date="2021-03" db="EMBL/GenBank/DDBJ databases">
        <authorList>
            <person name="King G.J."/>
            <person name="Bancroft I."/>
            <person name="Baten A."/>
            <person name="Bloomfield J."/>
            <person name="Borpatragohain P."/>
            <person name="He Z."/>
            <person name="Irish N."/>
            <person name="Irwin J."/>
            <person name="Liu K."/>
            <person name="Mauleon R.P."/>
            <person name="Moore J."/>
            <person name="Morris R."/>
            <person name="Ostergaard L."/>
            <person name="Wang B."/>
            <person name="Wells R."/>
        </authorList>
    </citation>
    <scope>NUCLEOTIDE SEQUENCE [LARGE SCALE GENOMIC DNA]</scope>
    <source>
        <strain evidence="1">R-o-18</strain>
        <tissue evidence="1">Leaf</tissue>
    </source>
</reference>
<comment type="caution">
    <text evidence="1">The sequence shown here is derived from an EMBL/GenBank/DDBJ whole genome shotgun (WGS) entry which is preliminary data.</text>
</comment>
<evidence type="ECO:0000313" key="1">
    <source>
        <dbReference type="EMBL" id="KAG5384820.1"/>
    </source>
</evidence>